<dbReference type="AlphaFoldDB" id="A0AB34I1Y9"/>
<keyword evidence="3" id="KW-1185">Reference proteome</keyword>
<feature type="compositionally biased region" description="Basic and acidic residues" evidence="1">
    <location>
        <begin position="90"/>
        <end position="99"/>
    </location>
</feature>
<dbReference type="EMBL" id="JAIQCJ010000254">
    <property type="protein sequence ID" value="KAJ8797242.1"/>
    <property type="molecule type" value="Genomic_DNA"/>
</dbReference>
<comment type="caution">
    <text evidence="2">The sequence shown here is derived from an EMBL/GenBank/DDBJ whole genome shotgun (WGS) entry which is preliminary data.</text>
</comment>
<name>A0AB34I1Y9_ESCRO</name>
<protein>
    <submittedName>
        <fullName evidence="2">Uncharacterized protein</fullName>
    </submittedName>
</protein>
<reference evidence="2 3" key="1">
    <citation type="submission" date="2022-11" db="EMBL/GenBank/DDBJ databases">
        <title>Whole genome sequence of Eschrichtius robustus ER-17-0199.</title>
        <authorList>
            <person name="Bruniche-Olsen A."/>
            <person name="Black A.N."/>
            <person name="Fields C.J."/>
            <person name="Walden K."/>
            <person name="Dewoody J.A."/>
        </authorList>
    </citation>
    <scope>NUCLEOTIDE SEQUENCE [LARGE SCALE GENOMIC DNA]</scope>
    <source>
        <strain evidence="2">ER-17-0199</strain>
        <tissue evidence="2">Blubber</tissue>
    </source>
</reference>
<proteinExistence type="predicted"/>
<evidence type="ECO:0000313" key="3">
    <source>
        <dbReference type="Proteomes" id="UP001159641"/>
    </source>
</evidence>
<dbReference type="Proteomes" id="UP001159641">
    <property type="component" value="Unassembled WGS sequence"/>
</dbReference>
<evidence type="ECO:0000313" key="2">
    <source>
        <dbReference type="EMBL" id="KAJ8797242.1"/>
    </source>
</evidence>
<evidence type="ECO:0000256" key="1">
    <source>
        <dbReference type="SAM" id="MobiDB-lite"/>
    </source>
</evidence>
<organism evidence="2 3">
    <name type="scientific">Eschrichtius robustus</name>
    <name type="common">California gray whale</name>
    <name type="synonym">Eschrichtius gibbosus</name>
    <dbReference type="NCBI Taxonomy" id="9764"/>
    <lineage>
        <taxon>Eukaryota</taxon>
        <taxon>Metazoa</taxon>
        <taxon>Chordata</taxon>
        <taxon>Craniata</taxon>
        <taxon>Vertebrata</taxon>
        <taxon>Euteleostomi</taxon>
        <taxon>Mammalia</taxon>
        <taxon>Eutheria</taxon>
        <taxon>Laurasiatheria</taxon>
        <taxon>Artiodactyla</taxon>
        <taxon>Whippomorpha</taxon>
        <taxon>Cetacea</taxon>
        <taxon>Mysticeti</taxon>
        <taxon>Eschrichtiidae</taxon>
        <taxon>Eschrichtius</taxon>
    </lineage>
</organism>
<feature type="region of interest" description="Disordered" evidence="1">
    <location>
        <begin position="64"/>
        <end position="99"/>
    </location>
</feature>
<sequence length="99" mass="10528">MGILKPALPSVVRVLAYSDGISEGSFCSCRASLLGAGNSQLLQKNGQLSTVNGLAEQGELGLQEGALNGQAEEVTVTDDPVLRNKRSHRNEKPAHRNEE</sequence>
<accession>A0AB34I1Y9</accession>
<gene>
    <name evidence="2" type="ORF">J1605_017470</name>
</gene>